<dbReference type="SUPFAM" id="SSF53254">
    <property type="entry name" value="Phosphoglycerate mutase-like"/>
    <property type="match status" value="1"/>
</dbReference>
<dbReference type="InterPro" id="IPR029033">
    <property type="entry name" value="His_PPase_superfam"/>
</dbReference>
<dbReference type="EC" id="3.1.3.2" evidence="3"/>
<evidence type="ECO:0000256" key="8">
    <source>
        <dbReference type="SAM" id="SignalP"/>
    </source>
</evidence>
<dbReference type="Pfam" id="PF00328">
    <property type="entry name" value="His_Phos_2"/>
    <property type="match status" value="1"/>
</dbReference>
<organism evidence="9 10">
    <name type="scientific">Eufriesea mexicana</name>
    <dbReference type="NCBI Taxonomy" id="516756"/>
    <lineage>
        <taxon>Eukaryota</taxon>
        <taxon>Metazoa</taxon>
        <taxon>Ecdysozoa</taxon>
        <taxon>Arthropoda</taxon>
        <taxon>Hexapoda</taxon>
        <taxon>Insecta</taxon>
        <taxon>Pterygota</taxon>
        <taxon>Neoptera</taxon>
        <taxon>Endopterygota</taxon>
        <taxon>Hymenoptera</taxon>
        <taxon>Apocrita</taxon>
        <taxon>Aculeata</taxon>
        <taxon>Apoidea</taxon>
        <taxon>Anthophila</taxon>
        <taxon>Apidae</taxon>
        <taxon>Eufriesea</taxon>
    </lineage>
</organism>
<accession>A0A310SEH5</accession>
<keyword evidence="5" id="KW-0378">Hydrolase</keyword>
<evidence type="ECO:0000256" key="3">
    <source>
        <dbReference type="ARBA" id="ARBA00012646"/>
    </source>
</evidence>
<keyword evidence="10" id="KW-1185">Reference proteome</keyword>
<dbReference type="Proteomes" id="UP000250275">
    <property type="component" value="Unassembled WGS sequence"/>
</dbReference>
<dbReference type="Gene3D" id="3.40.50.1240">
    <property type="entry name" value="Phosphoglycerate mutase-like"/>
    <property type="match status" value="1"/>
</dbReference>
<feature type="chain" id="PRO_5016402747" description="acid phosphatase" evidence="8">
    <location>
        <begin position="21"/>
        <end position="411"/>
    </location>
</feature>
<dbReference type="InterPro" id="IPR000560">
    <property type="entry name" value="His_Pase_clade-2"/>
</dbReference>
<reference evidence="9 10" key="1">
    <citation type="submission" date="2015-07" db="EMBL/GenBank/DDBJ databases">
        <title>The genome of Eufriesea mexicana.</title>
        <authorList>
            <person name="Pan H."/>
            <person name="Kapheim K."/>
        </authorList>
    </citation>
    <scope>NUCLEOTIDE SEQUENCE [LARGE SCALE GENOMIC DNA]</scope>
    <source>
        <strain evidence="9">0111107269</strain>
        <tissue evidence="9">Whole body</tissue>
    </source>
</reference>
<evidence type="ECO:0000256" key="5">
    <source>
        <dbReference type="ARBA" id="ARBA00022801"/>
    </source>
</evidence>
<evidence type="ECO:0000256" key="6">
    <source>
        <dbReference type="ARBA" id="ARBA00023157"/>
    </source>
</evidence>
<evidence type="ECO:0000256" key="4">
    <source>
        <dbReference type="ARBA" id="ARBA00022729"/>
    </source>
</evidence>
<dbReference type="AlphaFoldDB" id="A0A310SEH5"/>
<protein>
    <recommendedName>
        <fullName evidence="3">acid phosphatase</fullName>
        <ecNumber evidence="3">3.1.3.2</ecNumber>
    </recommendedName>
</protein>
<comment type="catalytic activity">
    <reaction evidence="1">
        <text>a phosphate monoester + H2O = an alcohol + phosphate</text>
        <dbReference type="Rhea" id="RHEA:15017"/>
        <dbReference type="ChEBI" id="CHEBI:15377"/>
        <dbReference type="ChEBI" id="CHEBI:30879"/>
        <dbReference type="ChEBI" id="CHEBI:43474"/>
        <dbReference type="ChEBI" id="CHEBI:67140"/>
        <dbReference type="EC" id="3.1.3.2"/>
    </reaction>
</comment>
<proteinExistence type="inferred from homology"/>
<keyword evidence="4 8" id="KW-0732">Signal</keyword>
<evidence type="ECO:0000313" key="10">
    <source>
        <dbReference type="Proteomes" id="UP000250275"/>
    </source>
</evidence>
<evidence type="ECO:0000256" key="1">
    <source>
        <dbReference type="ARBA" id="ARBA00000032"/>
    </source>
</evidence>
<dbReference type="OrthoDB" id="5821688at2759"/>
<dbReference type="PANTHER" id="PTHR11567">
    <property type="entry name" value="ACID PHOSPHATASE-RELATED"/>
    <property type="match status" value="1"/>
</dbReference>
<sequence length="411" mass="47091">MKVMVSILSLLYISTVPVECTPELQLVQIVFAHKTYAPILDLINSNDTNLPDNLTYEYFNSAPLNMPNTSMLNMYNLGVHFREVYDEFLGDIFTIETMKMQTAEYPLSMISGQLVNSGLWPPAETQKWSTDINWQPIPTDYVYTKKDALLLGIQCPSFLLEMEKVLNMDEVQEKLSHYSTLFDHVSQNTGVKIQYPSEMALLYAVLETKADLNQSLPYWAKDIFPDGGMYNVSLLQYDLLWQTELQKQLNGGTILKEILANSIMYIQGDIPKQRKLMIYSGNERNIVGILRALNLWSPHIPHEGASVIFELYFDNETISHGIKINYYTGVDDTTVPLKISNCTEICPVRTFLHSVFDLLPQNEERLCNWEKIDLFSNMHVILNDTIYSRSVSHTLEIIVLSLTSIIILFVQ</sequence>
<dbReference type="EMBL" id="KQ762196">
    <property type="protein sequence ID" value="OAD56134.1"/>
    <property type="molecule type" value="Genomic_DNA"/>
</dbReference>
<keyword evidence="7" id="KW-0325">Glycoprotein</keyword>
<keyword evidence="6" id="KW-1015">Disulfide bond</keyword>
<dbReference type="PANTHER" id="PTHR11567:SF211">
    <property type="entry name" value="PROSTATIC ACID PHOSPHATASE"/>
    <property type="match status" value="1"/>
</dbReference>
<feature type="signal peptide" evidence="8">
    <location>
        <begin position="1"/>
        <end position="20"/>
    </location>
</feature>
<dbReference type="InterPro" id="IPR050645">
    <property type="entry name" value="Histidine_acid_phosphatase"/>
</dbReference>
<evidence type="ECO:0000256" key="2">
    <source>
        <dbReference type="ARBA" id="ARBA00005375"/>
    </source>
</evidence>
<evidence type="ECO:0000256" key="7">
    <source>
        <dbReference type="ARBA" id="ARBA00023180"/>
    </source>
</evidence>
<gene>
    <name evidence="9" type="ORF">WN48_04008</name>
</gene>
<name>A0A310SEH5_9HYME</name>
<comment type="similarity">
    <text evidence="2">Belongs to the histidine acid phosphatase family.</text>
</comment>
<dbReference type="GO" id="GO:0003993">
    <property type="term" value="F:acid phosphatase activity"/>
    <property type="evidence" value="ECO:0007669"/>
    <property type="project" value="UniProtKB-EC"/>
</dbReference>
<evidence type="ECO:0000313" key="9">
    <source>
        <dbReference type="EMBL" id="OAD56134.1"/>
    </source>
</evidence>